<dbReference type="EMBL" id="DSMG01000159">
    <property type="protein sequence ID" value="HDX32793.1"/>
    <property type="molecule type" value="Genomic_DNA"/>
</dbReference>
<organism evidence="1">
    <name type="scientific">Caldilinea aerophila</name>
    <dbReference type="NCBI Taxonomy" id="133453"/>
    <lineage>
        <taxon>Bacteria</taxon>
        <taxon>Bacillati</taxon>
        <taxon>Chloroflexota</taxon>
        <taxon>Caldilineae</taxon>
        <taxon>Caldilineales</taxon>
        <taxon>Caldilineaceae</taxon>
        <taxon>Caldilinea</taxon>
    </lineage>
</organism>
<protein>
    <recommendedName>
        <fullName evidence="2">Transposase</fullName>
    </recommendedName>
</protein>
<evidence type="ECO:0000313" key="1">
    <source>
        <dbReference type="EMBL" id="HDX32793.1"/>
    </source>
</evidence>
<evidence type="ECO:0008006" key="2">
    <source>
        <dbReference type="Google" id="ProtNLM"/>
    </source>
</evidence>
<reference evidence="1" key="1">
    <citation type="journal article" date="2020" name="mSystems">
        <title>Genome- and Community-Level Interaction Insights into Carbon Utilization and Element Cycling Functions of Hydrothermarchaeota in Hydrothermal Sediment.</title>
        <authorList>
            <person name="Zhou Z."/>
            <person name="Liu Y."/>
            <person name="Xu W."/>
            <person name="Pan J."/>
            <person name="Luo Z.H."/>
            <person name="Li M."/>
        </authorList>
    </citation>
    <scope>NUCLEOTIDE SEQUENCE [LARGE SCALE GENOMIC DNA]</scope>
    <source>
        <strain evidence="1">SpSt-289</strain>
    </source>
</reference>
<dbReference type="AlphaFoldDB" id="A0A7C1FMQ0"/>
<sequence>MLKRYLAATSPSAGQKASVAYRIRLLLLNRWNLWKRLMRYRHWKGSRGERIDGTNNAAERAIGWWVKERYFG</sequence>
<name>A0A7C1FMQ0_9CHLR</name>
<comment type="caution">
    <text evidence="1">The sequence shown here is derived from an EMBL/GenBank/DDBJ whole genome shotgun (WGS) entry which is preliminary data.</text>
</comment>
<accession>A0A7C1FMQ0</accession>
<gene>
    <name evidence="1" type="ORF">ENQ20_15095</name>
</gene>
<proteinExistence type="predicted"/>